<evidence type="ECO:0000313" key="2">
    <source>
        <dbReference type="Proteomes" id="UP000642180"/>
    </source>
</evidence>
<evidence type="ECO:0000313" key="1">
    <source>
        <dbReference type="EMBL" id="GGI21028.1"/>
    </source>
</evidence>
<name>A0A8J3AZU9_9BURK</name>
<dbReference type="Gene3D" id="3.90.550.10">
    <property type="entry name" value="Spore Coat Polysaccharide Biosynthesis Protein SpsA, Chain A"/>
    <property type="match status" value="1"/>
</dbReference>
<comment type="caution">
    <text evidence="1">The sequence shown here is derived from an EMBL/GenBank/DDBJ whole genome shotgun (WGS) entry which is preliminary data.</text>
</comment>
<dbReference type="Proteomes" id="UP000642180">
    <property type="component" value="Unassembled WGS sequence"/>
</dbReference>
<keyword evidence="2" id="KW-1185">Reference proteome</keyword>
<evidence type="ECO:0008006" key="3">
    <source>
        <dbReference type="Google" id="ProtNLM"/>
    </source>
</evidence>
<gene>
    <name evidence="1" type="ORF">GCM10008066_26960</name>
</gene>
<sequence>MGSNDPVEMQGMSDTITTARHASDDDRVILCMKWGTKYGPEYINRLYGMVRRYLRGDFRFVCLTDDSTGIRSEVVCLPIPDLRLPDGLPERGWKKLTTFEADLHGLKGTALFLDIDIVITDQIDAFFEHPGEFLIIHDWKRPWRVTGNSSVYRFKLGAHADVLEQFRATQAEARANFRNEQAFLSDVLHKQGKLAYWPASWCCSYKYHCIPPWPTNYWREPFVPAGTKIVIFHGEVNPPDALEGRRNRAFRYVRKAPWIAHYWKE</sequence>
<dbReference type="SUPFAM" id="SSF53448">
    <property type="entry name" value="Nucleotide-diphospho-sugar transferases"/>
    <property type="match status" value="1"/>
</dbReference>
<dbReference type="InterPro" id="IPR029044">
    <property type="entry name" value="Nucleotide-diphossugar_trans"/>
</dbReference>
<dbReference type="EMBL" id="BMDI01000003">
    <property type="protein sequence ID" value="GGI21028.1"/>
    <property type="molecule type" value="Genomic_DNA"/>
</dbReference>
<dbReference type="AlphaFoldDB" id="A0A8J3AZU9"/>
<accession>A0A8J3AZU9</accession>
<protein>
    <recommendedName>
        <fullName evidence="3">Glycosyltransferase</fullName>
    </recommendedName>
</protein>
<proteinExistence type="predicted"/>
<reference evidence="2" key="1">
    <citation type="journal article" date="2019" name="Int. J. Syst. Evol. Microbiol.">
        <title>The Global Catalogue of Microorganisms (GCM) 10K type strain sequencing project: providing services to taxonomists for standard genome sequencing and annotation.</title>
        <authorList>
            <consortium name="The Broad Institute Genomics Platform"/>
            <consortium name="The Broad Institute Genome Sequencing Center for Infectious Disease"/>
            <person name="Wu L."/>
            <person name="Ma J."/>
        </authorList>
    </citation>
    <scope>NUCLEOTIDE SEQUENCE [LARGE SCALE GENOMIC DNA]</scope>
    <source>
        <strain evidence="2">CCM 2767</strain>
    </source>
</reference>
<organism evidence="1 2">
    <name type="scientific">Oxalicibacterium faecigallinarum</name>
    <dbReference type="NCBI Taxonomy" id="573741"/>
    <lineage>
        <taxon>Bacteria</taxon>
        <taxon>Pseudomonadati</taxon>
        <taxon>Pseudomonadota</taxon>
        <taxon>Betaproteobacteria</taxon>
        <taxon>Burkholderiales</taxon>
        <taxon>Oxalobacteraceae</taxon>
        <taxon>Oxalicibacterium</taxon>
    </lineage>
</organism>